<dbReference type="Pfam" id="PF08518">
    <property type="entry name" value="GIT_SHD"/>
    <property type="match status" value="2"/>
</dbReference>
<dbReference type="PANTHER" id="PTHR21601">
    <property type="entry name" value="SPA2 PROTEIN"/>
    <property type="match status" value="1"/>
</dbReference>
<keyword evidence="4" id="KW-1185">Reference proteome</keyword>
<evidence type="ECO:0000256" key="1">
    <source>
        <dbReference type="SAM" id="MobiDB-lite"/>
    </source>
</evidence>
<sequence>MSFGYGIGDAILLTQLAWKTVQQARKACGEHDELTREVLCLHVVLRRLEQEAEKPGSPINDEESGGTFKEELTVIVDGCKKVLNALDQGLTKYNALSEQGRSGRKLWQKIEFGNGKMEGLGGLRGKLTYYTSAMSLFLNMVSTGTMGRVERQMNDAGGDLKEIRVAVNGITAHLMSKINRNDGSILTAYTDDDRAVWKEFRRELLQDGFSSSVIRKHKGLIKAYIEELGSRGLLDEEDPDDDAEGQYCGVGSAVEGAVTHETETKSSSGASLRPKAEVELPVASKPPQEFDTKPNAALHLHTELGDREGPSGDLASRVDSQPEPNVELRWIWLSNESNEKSEQPPAEETTASKTENEPKTATTSRDNDRRNHPGREPRYPPYPIARSNYETTMPTSEGQSRTLVMEKRLLQNYASLKMFLAQSLRDEKGHPRPPTVREKLSRLPLIVFQELSTDVYDELLRRQSSAEWQTSGSDHIPPHLLPKDNFHPGRNQARRRLATLPPPRYQDLATDVFYELERRFPMFAANSISGVGSPSYEHERLYDELVVFTNSEDERSDDELLSK</sequence>
<feature type="compositionally biased region" description="Basic and acidic residues" evidence="1">
    <location>
        <begin position="365"/>
        <end position="378"/>
    </location>
</feature>
<dbReference type="AlphaFoldDB" id="A0A8H6FHI7"/>
<name>A0A8H6FHI7_9LECA</name>
<dbReference type="EMBL" id="JACCJB010000004">
    <property type="protein sequence ID" value="KAF6228500.1"/>
    <property type="molecule type" value="Genomic_DNA"/>
</dbReference>
<dbReference type="GO" id="GO:0005078">
    <property type="term" value="F:MAP-kinase scaffold activity"/>
    <property type="evidence" value="ECO:0007669"/>
    <property type="project" value="TreeGrafter"/>
</dbReference>
<feature type="compositionally biased region" description="Polar residues" evidence="1">
    <location>
        <begin position="388"/>
        <end position="401"/>
    </location>
</feature>
<organism evidence="3 4">
    <name type="scientific">Letharia lupina</name>
    <dbReference type="NCBI Taxonomy" id="560253"/>
    <lineage>
        <taxon>Eukaryota</taxon>
        <taxon>Fungi</taxon>
        <taxon>Dikarya</taxon>
        <taxon>Ascomycota</taxon>
        <taxon>Pezizomycotina</taxon>
        <taxon>Lecanoromycetes</taxon>
        <taxon>OSLEUM clade</taxon>
        <taxon>Lecanoromycetidae</taxon>
        <taxon>Lecanorales</taxon>
        <taxon>Lecanorineae</taxon>
        <taxon>Parmeliaceae</taxon>
        <taxon>Letharia</taxon>
    </lineage>
</organism>
<dbReference type="GeneID" id="59336627"/>
<dbReference type="Proteomes" id="UP000593566">
    <property type="component" value="Unassembled WGS sequence"/>
</dbReference>
<feature type="region of interest" description="Disordered" evidence="1">
    <location>
        <begin position="334"/>
        <end position="401"/>
    </location>
</feature>
<dbReference type="GO" id="GO:1902716">
    <property type="term" value="C:cell cortex of growing cell tip"/>
    <property type="evidence" value="ECO:0007669"/>
    <property type="project" value="TreeGrafter"/>
</dbReference>
<dbReference type="GO" id="GO:0005826">
    <property type="term" value="C:actomyosin contractile ring"/>
    <property type="evidence" value="ECO:0007669"/>
    <property type="project" value="TreeGrafter"/>
</dbReference>
<accession>A0A8H6FHI7</accession>
<dbReference type="InterPro" id="IPR013724">
    <property type="entry name" value="GIT_SHD"/>
</dbReference>
<gene>
    <name evidence="3" type="ORF">HO133_008230</name>
</gene>
<feature type="region of interest" description="Disordered" evidence="1">
    <location>
        <begin position="259"/>
        <end position="293"/>
    </location>
</feature>
<dbReference type="InterPro" id="IPR039892">
    <property type="entry name" value="Spa2/Sph1"/>
</dbReference>
<feature type="domain" description="GIT Spa2 homology (SHD)" evidence="2">
    <location>
        <begin position="493"/>
        <end position="523"/>
    </location>
</feature>
<dbReference type="PANTHER" id="PTHR21601:SF0">
    <property type="entry name" value="PROTEIN SPA2-RELATED"/>
    <property type="match status" value="1"/>
</dbReference>
<dbReference type="SMART" id="SM00555">
    <property type="entry name" value="GIT"/>
    <property type="match status" value="2"/>
</dbReference>
<feature type="compositionally biased region" description="Polar residues" evidence="1">
    <location>
        <begin position="349"/>
        <end position="364"/>
    </location>
</feature>
<evidence type="ECO:0000313" key="3">
    <source>
        <dbReference type="EMBL" id="KAF6228500.1"/>
    </source>
</evidence>
<evidence type="ECO:0000313" key="4">
    <source>
        <dbReference type="Proteomes" id="UP000593566"/>
    </source>
</evidence>
<protein>
    <recommendedName>
        <fullName evidence="2">GIT Spa2 homology (SHD) domain-containing protein</fullName>
    </recommendedName>
</protein>
<proteinExistence type="predicted"/>
<feature type="region of interest" description="Disordered" evidence="1">
    <location>
        <begin position="303"/>
        <end position="322"/>
    </location>
</feature>
<reference evidence="3 4" key="1">
    <citation type="journal article" date="2020" name="Genomics">
        <title>Complete, high-quality genomes from long-read metagenomic sequencing of two wolf lichen thalli reveals enigmatic genome architecture.</title>
        <authorList>
            <person name="McKenzie S.K."/>
            <person name="Walston R.F."/>
            <person name="Allen J.L."/>
        </authorList>
    </citation>
    <scope>NUCLEOTIDE SEQUENCE [LARGE SCALE GENOMIC DNA]</scope>
    <source>
        <strain evidence="3">WasteWater1</strain>
    </source>
</reference>
<comment type="caution">
    <text evidence="3">The sequence shown here is derived from an EMBL/GenBank/DDBJ whole genome shotgun (WGS) entry which is preliminary data.</text>
</comment>
<evidence type="ECO:0000259" key="2">
    <source>
        <dbReference type="SMART" id="SM00555"/>
    </source>
</evidence>
<feature type="domain" description="GIT Spa2 homology (SHD)" evidence="2">
    <location>
        <begin position="436"/>
        <end position="466"/>
    </location>
</feature>
<dbReference type="RefSeq" id="XP_037156434.1">
    <property type="nucleotide sequence ID" value="XM_037299098.1"/>
</dbReference>